<feature type="domain" description="Methyltransferase" evidence="3">
    <location>
        <begin position="42"/>
        <end position="129"/>
    </location>
</feature>
<dbReference type="EMBL" id="CP127162">
    <property type="protein sequence ID" value="WIV20221.1"/>
    <property type="molecule type" value="Genomic_DNA"/>
</dbReference>
<proteinExistence type="predicted"/>
<reference evidence="4 5" key="1">
    <citation type="submission" date="2023-06" db="EMBL/GenBank/DDBJ databases">
        <title>Paenibacillus polygonum sp. nov., an endophytic bacterium, isolated from Polygonum lapathifolium L. in Nanji Wetland National Nature Reserve, South of Poyang Lake, Jiangxi Province, China.</title>
        <authorList>
            <person name="Yu Z."/>
        </authorList>
    </citation>
    <scope>NUCLEOTIDE SEQUENCE [LARGE SCALE GENOMIC DNA]</scope>
    <source>
        <strain evidence="4 5">C31</strain>
    </source>
</reference>
<evidence type="ECO:0000313" key="4">
    <source>
        <dbReference type="EMBL" id="WIV20221.1"/>
    </source>
</evidence>
<dbReference type="GO" id="GO:0032259">
    <property type="term" value="P:methylation"/>
    <property type="evidence" value="ECO:0007669"/>
    <property type="project" value="UniProtKB-KW"/>
</dbReference>
<sequence>MVQRTGKGQSWASEHYDEKLSFVSEMGRGVIDLLEPAEGERILDLGCGTGDLTQEIAASKALVTGMDLSPSMLEKARMKYPNLNFVEGNAEHFTVQEPMDAVFSNAALHWMKNAEDVVQCVHATLRPGGRFVAEFGGKNNVGTVVQAISEVLMEQGIDAGTLNPWYFPSIGEYSVLLEKHGFRVTYALHFDRPTPMQDGEGGLRHWLDGFASPFFTDVSPEFLNKAYDEIAERTKSALYHEGTWNIDYKRLRIRAIKI</sequence>
<dbReference type="Pfam" id="PF13649">
    <property type="entry name" value="Methyltransf_25"/>
    <property type="match status" value="1"/>
</dbReference>
<dbReference type="PANTHER" id="PTHR43861">
    <property type="entry name" value="TRANS-ACONITATE 2-METHYLTRANSFERASE-RELATED"/>
    <property type="match status" value="1"/>
</dbReference>
<keyword evidence="2" id="KW-0808">Transferase</keyword>
<accession>A0ABY8X6X1</accession>
<dbReference type="RefSeq" id="WP_285746967.1">
    <property type="nucleotide sequence ID" value="NZ_CP127162.1"/>
</dbReference>
<evidence type="ECO:0000256" key="2">
    <source>
        <dbReference type="ARBA" id="ARBA00022679"/>
    </source>
</evidence>
<dbReference type="CDD" id="cd02440">
    <property type="entry name" value="AdoMet_MTases"/>
    <property type="match status" value="1"/>
</dbReference>
<dbReference type="InterPro" id="IPR029063">
    <property type="entry name" value="SAM-dependent_MTases_sf"/>
</dbReference>
<evidence type="ECO:0000259" key="3">
    <source>
        <dbReference type="Pfam" id="PF13649"/>
    </source>
</evidence>
<keyword evidence="1 4" id="KW-0489">Methyltransferase</keyword>
<organism evidence="4 5">
    <name type="scientific">Paenibacillus polygoni</name>
    <dbReference type="NCBI Taxonomy" id="3050112"/>
    <lineage>
        <taxon>Bacteria</taxon>
        <taxon>Bacillati</taxon>
        <taxon>Bacillota</taxon>
        <taxon>Bacilli</taxon>
        <taxon>Bacillales</taxon>
        <taxon>Paenibacillaceae</taxon>
        <taxon>Paenibacillus</taxon>
    </lineage>
</organism>
<gene>
    <name evidence="4" type="ORF">QPK24_05855</name>
</gene>
<dbReference type="PANTHER" id="PTHR43861:SF1">
    <property type="entry name" value="TRANS-ACONITATE 2-METHYLTRANSFERASE"/>
    <property type="match status" value="1"/>
</dbReference>
<dbReference type="SUPFAM" id="SSF53335">
    <property type="entry name" value="S-adenosyl-L-methionine-dependent methyltransferases"/>
    <property type="match status" value="1"/>
</dbReference>
<name>A0ABY8X6X1_9BACL</name>
<dbReference type="Proteomes" id="UP001236415">
    <property type="component" value="Chromosome"/>
</dbReference>
<evidence type="ECO:0000313" key="5">
    <source>
        <dbReference type="Proteomes" id="UP001236415"/>
    </source>
</evidence>
<dbReference type="GO" id="GO:0008168">
    <property type="term" value="F:methyltransferase activity"/>
    <property type="evidence" value="ECO:0007669"/>
    <property type="project" value="UniProtKB-KW"/>
</dbReference>
<protein>
    <submittedName>
        <fullName evidence="4">Methyltransferase domain-containing protein</fullName>
    </submittedName>
</protein>
<evidence type="ECO:0000256" key="1">
    <source>
        <dbReference type="ARBA" id="ARBA00022603"/>
    </source>
</evidence>
<dbReference type="Gene3D" id="3.40.50.150">
    <property type="entry name" value="Vaccinia Virus protein VP39"/>
    <property type="match status" value="1"/>
</dbReference>
<keyword evidence="5" id="KW-1185">Reference proteome</keyword>
<dbReference type="InterPro" id="IPR041698">
    <property type="entry name" value="Methyltransf_25"/>
</dbReference>